<feature type="transmembrane region" description="Helical" evidence="1">
    <location>
        <begin position="133"/>
        <end position="155"/>
    </location>
</feature>
<keyword evidence="3" id="KW-0482">Metalloprotease</keyword>
<sequence length="261" mass="29882">MNKTIRFFFIFILGFSAYYFLDLYGFKITQSFVKGLTGSKAIAHVAAYSVTLIPLILTLKILFPKKNITDLFSINKSVLKGFSVAFIGTLPMLIGYFINFNLTDKIDFQSLFINTVSSAFFEEIIFRAFLIGVLYRFTGLGFISSALFGSLLFAQVHLYQGSSLTELIEIFLITFLGSVFFSWVYFEMNFNLWTAIFLHLFMNLYWEIFNISENVTGNLFGNSFKILSILLIIAIIIYKKYEGKIPFQITGKILFIKTKPA</sequence>
<name>A0ABS1QIG0_9FLAO</name>
<comment type="caution">
    <text evidence="3">The sequence shown here is derived from an EMBL/GenBank/DDBJ whole genome shotgun (WGS) entry which is preliminary data.</text>
</comment>
<reference evidence="3 4" key="1">
    <citation type="submission" date="2020-12" db="EMBL/GenBank/DDBJ databases">
        <title>Chryseobacterium endoalhailicus sp. nov., isolated from seed of leguminous plant.</title>
        <authorList>
            <person name="Zhang X."/>
        </authorList>
    </citation>
    <scope>NUCLEOTIDE SEQUENCE [LARGE SCALE GENOMIC DNA]</scope>
    <source>
        <strain evidence="3 4">L7</strain>
    </source>
</reference>
<dbReference type="GO" id="GO:0008237">
    <property type="term" value="F:metallopeptidase activity"/>
    <property type="evidence" value="ECO:0007669"/>
    <property type="project" value="UniProtKB-KW"/>
</dbReference>
<dbReference type="RefSeq" id="WP_202092217.1">
    <property type="nucleotide sequence ID" value="NZ_JAELVM010000002.1"/>
</dbReference>
<dbReference type="Proteomes" id="UP000661696">
    <property type="component" value="Unassembled WGS sequence"/>
</dbReference>
<evidence type="ECO:0000256" key="1">
    <source>
        <dbReference type="SAM" id="Phobius"/>
    </source>
</evidence>
<keyword evidence="3" id="KW-0645">Protease</keyword>
<gene>
    <name evidence="3" type="ORF">JET18_14570</name>
</gene>
<accession>A0ABS1QIG0</accession>
<dbReference type="InterPro" id="IPR003675">
    <property type="entry name" value="Rce1/LyrA-like_dom"/>
</dbReference>
<keyword evidence="1" id="KW-0812">Transmembrane</keyword>
<organism evidence="3 4">
    <name type="scientific">Chryseobacterium endalhagicum</name>
    <dbReference type="NCBI Taxonomy" id="2797638"/>
    <lineage>
        <taxon>Bacteria</taxon>
        <taxon>Pseudomonadati</taxon>
        <taxon>Bacteroidota</taxon>
        <taxon>Flavobacteriia</taxon>
        <taxon>Flavobacteriales</taxon>
        <taxon>Weeksellaceae</taxon>
        <taxon>Chryseobacterium group</taxon>
        <taxon>Chryseobacterium</taxon>
    </lineage>
</organism>
<evidence type="ECO:0000259" key="2">
    <source>
        <dbReference type="Pfam" id="PF02517"/>
    </source>
</evidence>
<protein>
    <submittedName>
        <fullName evidence="3">CPBP family intramembrane metalloprotease</fullName>
    </submittedName>
</protein>
<feature type="transmembrane region" description="Helical" evidence="1">
    <location>
        <begin position="5"/>
        <end position="21"/>
    </location>
</feature>
<keyword evidence="1" id="KW-1133">Transmembrane helix</keyword>
<dbReference type="Pfam" id="PF02517">
    <property type="entry name" value="Rce1-like"/>
    <property type="match status" value="1"/>
</dbReference>
<feature type="transmembrane region" description="Helical" evidence="1">
    <location>
        <begin position="167"/>
        <end position="185"/>
    </location>
</feature>
<keyword evidence="1" id="KW-0472">Membrane</keyword>
<proteinExistence type="predicted"/>
<feature type="transmembrane region" description="Helical" evidence="1">
    <location>
        <begin position="84"/>
        <end position="102"/>
    </location>
</feature>
<evidence type="ECO:0000313" key="3">
    <source>
        <dbReference type="EMBL" id="MBL1222072.1"/>
    </source>
</evidence>
<feature type="domain" description="CAAX prenyl protease 2/Lysostaphin resistance protein A-like" evidence="2">
    <location>
        <begin position="111"/>
        <end position="204"/>
    </location>
</feature>
<evidence type="ECO:0000313" key="4">
    <source>
        <dbReference type="Proteomes" id="UP000661696"/>
    </source>
</evidence>
<feature type="transmembrane region" description="Helical" evidence="1">
    <location>
        <begin position="220"/>
        <end position="238"/>
    </location>
</feature>
<feature type="transmembrane region" description="Helical" evidence="1">
    <location>
        <begin position="190"/>
        <end position="208"/>
    </location>
</feature>
<dbReference type="EMBL" id="JAELVM010000002">
    <property type="protein sequence ID" value="MBL1222072.1"/>
    <property type="molecule type" value="Genomic_DNA"/>
</dbReference>
<feature type="transmembrane region" description="Helical" evidence="1">
    <location>
        <begin position="108"/>
        <end position="126"/>
    </location>
</feature>
<feature type="transmembrane region" description="Helical" evidence="1">
    <location>
        <begin position="41"/>
        <end position="63"/>
    </location>
</feature>
<keyword evidence="4" id="KW-1185">Reference proteome</keyword>
<keyword evidence="3" id="KW-0378">Hydrolase</keyword>